<evidence type="ECO:0000259" key="8">
    <source>
        <dbReference type="Pfam" id="PF02384"/>
    </source>
</evidence>
<dbReference type="InterPro" id="IPR029063">
    <property type="entry name" value="SAM-dependent_MTases_sf"/>
</dbReference>
<dbReference type="EMBL" id="BAABLF010000014">
    <property type="protein sequence ID" value="GAA5192719.1"/>
    <property type="molecule type" value="Genomic_DNA"/>
</dbReference>
<organism evidence="9 10">
    <name type="scientific">Ferrimonas gelatinilytica</name>
    <dbReference type="NCBI Taxonomy" id="1255257"/>
    <lineage>
        <taxon>Bacteria</taxon>
        <taxon>Pseudomonadati</taxon>
        <taxon>Pseudomonadota</taxon>
        <taxon>Gammaproteobacteria</taxon>
        <taxon>Alteromonadales</taxon>
        <taxon>Ferrimonadaceae</taxon>
        <taxon>Ferrimonas</taxon>
    </lineage>
</organism>
<evidence type="ECO:0000313" key="9">
    <source>
        <dbReference type="EMBL" id="GAA5192719.1"/>
    </source>
</evidence>
<dbReference type="Proteomes" id="UP001501600">
    <property type="component" value="Unassembled WGS sequence"/>
</dbReference>
<dbReference type="PANTHER" id="PTHR42933">
    <property type="entry name" value="SLR6095 PROTEIN"/>
    <property type="match status" value="1"/>
</dbReference>
<reference evidence="10" key="1">
    <citation type="journal article" date="2019" name="Int. J. Syst. Evol. Microbiol.">
        <title>The Global Catalogue of Microorganisms (GCM) 10K type strain sequencing project: providing services to taxonomists for standard genome sequencing and annotation.</title>
        <authorList>
            <consortium name="The Broad Institute Genomics Platform"/>
            <consortium name="The Broad Institute Genome Sequencing Center for Infectious Disease"/>
            <person name="Wu L."/>
            <person name="Ma J."/>
        </authorList>
    </citation>
    <scope>NUCLEOTIDE SEQUENCE [LARGE SCALE GENOMIC DNA]</scope>
    <source>
        <strain evidence="10">JCM 18720</strain>
    </source>
</reference>
<proteinExistence type="inferred from homology"/>
<sequence length="430" mass="47254">MKQVKEMLLKIMDQGRGKMEVHHIIDLIAYIAVVAKLHPQGFKRLHEATELDHHDILHEVSQELSERFDLNEYVVTPPPPSHIDPKTLTTIVDGLANIEDKKVLVKPLRHLAAQASRYGESSSNTSTTMLFKALIGNCHDKVVYDGACGLGGVVTDLGPKKAILEEIDLSTYTLASRLFRLDDSETEFHYGDALSKPQVKAASADIVVMEPPLNQKFSADQRRQLDDANYLIAKPERNMSANAGNVLWLQLALDKLKANGRAYILLPQGWLFRSGYDAQVRQALLELGLIEALVGLPSGLLTNTGIPTVLVVLSKAKNVDTPIHFVDASEVGATKRNQRTFNQDDVKLIAELAAGKHTADERFKAVAIDEIQSNNGSLSIGAYLAKEVVVARLSLTEELAKLAKVKNQAEQSHQWLSNLIDKVAAQTNAA</sequence>
<name>A0ABP9S945_9GAMM</name>
<dbReference type="PRINTS" id="PR00507">
    <property type="entry name" value="N12N6MTFRASE"/>
</dbReference>
<dbReference type="InterPro" id="IPR051537">
    <property type="entry name" value="DNA_Adenine_Mtase"/>
</dbReference>
<evidence type="ECO:0000256" key="5">
    <source>
        <dbReference type="ARBA" id="ARBA00022691"/>
    </source>
</evidence>
<evidence type="ECO:0000256" key="2">
    <source>
        <dbReference type="ARBA" id="ARBA00011900"/>
    </source>
</evidence>
<feature type="domain" description="DNA methylase adenine-specific" evidence="8">
    <location>
        <begin position="115"/>
        <end position="387"/>
    </location>
</feature>
<dbReference type="PANTHER" id="PTHR42933:SF4">
    <property type="entry name" value="TYPE I RESTRICTION ENZYME ECOKI METHYLASE SUBUNIT"/>
    <property type="match status" value="1"/>
</dbReference>
<evidence type="ECO:0000256" key="6">
    <source>
        <dbReference type="ARBA" id="ARBA00022747"/>
    </source>
</evidence>
<comment type="caution">
    <text evidence="9">The sequence shown here is derived from an EMBL/GenBank/DDBJ whole genome shotgun (WGS) entry which is preliminary data.</text>
</comment>
<keyword evidence="6" id="KW-0680">Restriction system</keyword>
<protein>
    <recommendedName>
        <fullName evidence="2">site-specific DNA-methyltransferase (adenine-specific)</fullName>
        <ecNumber evidence="2">2.1.1.72</ecNumber>
    </recommendedName>
</protein>
<dbReference type="RefSeq" id="WP_345317166.1">
    <property type="nucleotide sequence ID" value="NZ_BAABLF010000014.1"/>
</dbReference>
<gene>
    <name evidence="9" type="ORF">GCM10025772_22520</name>
</gene>
<evidence type="ECO:0000256" key="4">
    <source>
        <dbReference type="ARBA" id="ARBA00022679"/>
    </source>
</evidence>
<keyword evidence="5" id="KW-0949">S-adenosyl-L-methionine</keyword>
<evidence type="ECO:0000256" key="7">
    <source>
        <dbReference type="ARBA" id="ARBA00047942"/>
    </source>
</evidence>
<keyword evidence="4" id="KW-0808">Transferase</keyword>
<evidence type="ECO:0000256" key="1">
    <source>
        <dbReference type="ARBA" id="ARBA00006594"/>
    </source>
</evidence>
<dbReference type="SUPFAM" id="SSF53335">
    <property type="entry name" value="S-adenosyl-L-methionine-dependent methyltransferases"/>
    <property type="match status" value="1"/>
</dbReference>
<evidence type="ECO:0000313" key="10">
    <source>
        <dbReference type="Proteomes" id="UP001501600"/>
    </source>
</evidence>
<dbReference type="InterPro" id="IPR003356">
    <property type="entry name" value="DNA_methylase_A-5"/>
</dbReference>
<dbReference type="Gene3D" id="3.40.50.150">
    <property type="entry name" value="Vaccinia Virus protein VP39"/>
    <property type="match status" value="1"/>
</dbReference>
<keyword evidence="3" id="KW-0489">Methyltransferase</keyword>
<comment type="similarity">
    <text evidence="1">Belongs to the N(4)/N(6)-methyltransferase family.</text>
</comment>
<dbReference type="EC" id="2.1.1.72" evidence="2"/>
<evidence type="ECO:0000256" key="3">
    <source>
        <dbReference type="ARBA" id="ARBA00022603"/>
    </source>
</evidence>
<accession>A0ABP9S945</accession>
<keyword evidence="10" id="KW-1185">Reference proteome</keyword>
<dbReference type="Pfam" id="PF02384">
    <property type="entry name" value="N6_Mtase"/>
    <property type="match status" value="1"/>
</dbReference>
<comment type="catalytic activity">
    <reaction evidence="7">
        <text>a 2'-deoxyadenosine in DNA + S-adenosyl-L-methionine = an N(6)-methyl-2'-deoxyadenosine in DNA + S-adenosyl-L-homocysteine + H(+)</text>
        <dbReference type="Rhea" id="RHEA:15197"/>
        <dbReference type="Rhea" id="RHEA-COMP:12418"/>
        <dbReference type="Rhea" id="RHEA-COMP:12419"/>
        <dbReference type="ChEBI" id="CHEBI:15378"/>
        <dbReference type="ChEBI" id="CHEBI:57856"/>
        <dbReference type="ChEBI" id="CHEBI:59789"/>
        <dbReference type="ChEBI" id="CHEBI:90615"/>
        <dbReference type="ChEBI" id="CHEBI:90616"/>
        <dbReference type="EC" id="2.1.1.72"/>
    </reaction>
</comment>